<proteinExistence type="predicted"/>
<sequence length="180" mass="21001">MLGLALSAQAGPIPRNNPALKSYLRKTFARRDHGFRNRYVARVWLTVMSARLKPFVSNRARRTRLLITIHEVAWQAHVSPELVLAIINVESRFHRYAVSPVGAQGLMQIMPFWLQEIGRPHDNLFNIRTNLQIGCSILHYYLLHARGDYVLALEHYNGRTDSIRYADQVLERLASRWYWH</sequence>
<evidence type="ECO:0000313" key="2">
    <source>
        <dbReference type="EMBL" id="EQD41440.1"/>
    </source>
</evidence>
<dbReference type="Pfam" id="PF01464">
    <property type="entry name" value="SLT"/>
    <property type="match status" value="1"/>
</dbReference>
<dbReference type="InterPro" id="IPR008258">
    <property type="entry name" value="Transglycosylase_SLT_dom_1"/>
</dbReference>
<evidence type="ECO:0000259" key="1">
    <source>
        <dbReference type="Pfam" id="PF01464"/>
    </source>
</evidence>
<dbReference type="PANTHER" id="PTHR37423">
    <property type="entry name" value="SOLUBLE LYTIC MUREIN TRANSGLYCOSYLASE-RELATED"/>
    <property type="match status" value="1"/>
</dbReference>
<feature type="domain" description="Transglycosylase SLT" evidence="1">
    <location>
        <begin position="69"/>
        <end position="160"/>
    </location>
</feature>
<organism evidence="2">
    <name type="scientific">mine drainage metagenome</name>
    <dbReference type="NCBI Taxonomy" id="410659"/>
    <lineage>
        <taxon>unclassified sequences</taxon>
        <taxon>metagenomes</taxon>
        <taxon>ecological metagenomes</taxon>
    </lineage>
</organism>
<dbReference type="InterPro" id="IPR023346">
    <property type="entry name" value="Lysozyme-like_dom_sf"/>
</dbReference>
<accession>T1AHL4</accession>
<gene>
    <name evidence="2" type="ORF">B2A_10667</name>
</gene>
<reference evidence="2" key="2">
    <citation type="journal article" date="2014" name="ISME J.">
        <title>Microbial stratification in low pH oxic and suboxic macroscopic growths along an acid mine drainage.</title>
        <authorList>
            <person name="Mendez-Garcia C."/>
            <person name="Mesa V."/>
            <person name="Sprenger R.R."/>
            <person name="Richter M."/>
            <person name="Diez M.S."/>
            <person name="Solano J."/>
            <person name="Bargiela R."/>
            <person name="Golyshina O.V."/>
            <person name="Manteca A."/>
            <person name="Ramos J.L."/>
            <person name="Gallego J.R."/>
            <person name="Llorente I."/>
            <person name="Martins Dos Santos V.A."/>
            <person name="Jensen O.N."/>
            <person name="Pelaez A.I."/>
            <person name="Sanchez J."/>
            <person name="Ferrer M."/>
        </authorList>
    </citation>
    <scope>NUCLEOTIDE SEQUENCE</scope>
</reference>
<dbReference type="Gene3D" id="1.10.530.10">
    <property type="match status" value="1"/>
</dbReference>
<dbReference type="PANTHER" id="PTHR37423:SF2">
    <property type="entry name" value="MEMBRANE-BOUND LYTIC MUREIN TRANSGLYCOSYLASE C"/>
    <property type="match status" value="1"/>
</dbReference>
<dbReference type="SUPFAM" id="SSF53955">
    <property type="entry name" value="Lysozyme-like"/>
    <property type="match status" value="1"/>
</dbReference>
<dbReference type="AlphaFoldDB" id="T1AHL4"/>
<dbReference type="EMBL" id="AUZZ01007682">
    <property type="protein sequence ID" value="EQD41440.1"/>
    <property type="molecule type" value="Genomic_DNA"/>
</dbReference>
<comment type="caution">
    <text evidence="2">The sequence shown here is derived from an EMBL/GenBank/DDBJ whole genome shotgun (WGS) entry which is preliminary data.</text>
</comment>
<protein>
    <submittedName>
        <fullName evidence="2">Lytic transglycosylase, catalytic</fullName>
    </submittedName>
</protein>
<reference evidence="2" key="1">
    <citation type="submission" date="2013-08" db="EMBL/GenBank/DDBJ databases">
        <authorList>
            <person name="Mendez C."/>
            <person name="Richter M."/>
            <person name="Ferrer M."/>
            <person name="Sanchez J."/>
        </authorList>
    </citation>
    <scope>NUCLEOTIDE SEQUENCE</scope>
</reference>
<name>T1AHL4_9ZZZZ</name>